<comment type="catalytic activity">
    <reaction evidence="15">
        <text>[GlcNAc-(1-&gt;4)-Mur2Ac(oyl-L-Ala-gamma-D-Glu-L-Lys-D-Ala-D-Ala)](n)-di-trans,octa-cis-undecaprenyl diphosphate + beta-D-GlcNAc-(1-&gt;4)-Mur2Ac(oyl-L-Ala-gamma-D-Glu-L-Lys-D-Ala-D-Ala)-di-trans,octa-cis-undecaprenyl diphosphate = [GlcNAc-(1-&gt;4)-Mur2Ac(oyl-L-Ala-gamma-D-Glu-L-Lys-D-Ala-D-Ala)](n+1)-di-trans,octa-cis-undecaprenyl diphosphate + di-trans,octa-cis-undecaprenyl diphosphate + H(+)</text>
        <dbReference type="Rhea" id="RHEA:23708"/>
        <dbReference type="Rhea" id="RHEA-COMP:9602"/>
        <dbReference type="Rhea" id="RHEA-COMP:9603"/>
        <dbReference type="ChEBI" id="CHEBI:15378"/>
        <dbReference type="ChEBI" id="CHEBI:58405"/>
        <dbReference type="ChEBI" id="CHEBI:60033"/>
        <dbReference type="ChEBI" id="CHEBI:78435"/>
        <dbReference type="EC" id="2.4.99.28"/>
    </reaction>
</comment>
<dbReference type="PANTHER" id="PTHR30474:SF2">
    <property type="entry name" value="PEPTIDOGLYCAN GLYCOSYLTRANSFERASE FTSW-RELATED"/>
    <property type="match status" value="1"/>
</dbReference>
<evidence type="ECO:0000256" key="5">
    <source>
        <dbReference type="ARBA" id="ARBA00022960"/>
    </source>
</evidence>
<evidence type="ECO:0000256" key="10">
    <source>
        <dbReference type="ARBA" id="ARBA00033270"/>
    </source>
</evidence>
<evidence type="ECO:0000256" key="13">
    <source>
        <dbReference type="ARBA" id="ARBA00041418"/>
    </source>
</evidence>
<evidence type="ECO:0000256" key="17">
    <source>
        <dbReference type="SAM" id="Phobius"/>
    </source>
</evidence>
<comment type="similarity">
    <text evidence="11">Belongs to the SEDS family. FtsW subfamily.</text>
</comment>
<feature type="transmembrane region" description="Helical" evidence="17">
    <location>
        <begin position="367"/>
        <end position="388"/>
    </location>
</feature>
<keyword evidence="4 17" id="KW-0812">Transmembrane</keyword>
<dbReference type="InterPro" id="IPR001182">
    <property type="entry name" value="FtsW/RodA"/>
</dbReference>
<dbReference type="EMBL" id="JACLYY010000019">
    <property type="protein sequence ID" value="MBM6739262.1"/>
    <property type="molecule type" value="Genomic_DNA"/>
</dbReference>
<dbReference type="Pfam" id="PF01098">
    <property type="entry name" value="FTSW_RODA_SPOVE"/>
    <property type="match status" value="1"/>
</dbReference>
<dbReference type="RefSeq" id="WP_205156372.1">
    <property type="nucleotide sequence ID" value="NZ_JACLYY010000019.1"/>
</dbReference>
<feature type="transmembrane region" description="Helical" evidence="17">
    <location>
        <begin position="190"/>
        <end position="207"/>
    </location>
</feature>
<evidence type="ECO:0000256" key="2">
    <source>
        <dbReference type="ARBA" id="ARBA00022676"/>
    </source>
</evidence>
<keyword evidence="6" id="KW-0573">Peptidoglycan synthesis</keyword>
<protein>
    <recommendedName>
        <fullName evidence="12">Probable peptidoglycan glycosyltransferase FtsW</fullName>
        <ecNumber evidence="14">2.4.99.28</ecNumber>
    </recommendedName>
    <alternativeName>
        <fullName evidence="13">Cell division protein FtsW</fullName>
    </alternativeName>
    <alternativeName>
        <fullName evidence="10">Cell wall polymerase</fullName>
    </alternativeName>
    <alternativeName>
        <fullName evidence="9">Peptidoglycan polymerase</fullName>
    </alternativeName>
</protein>
<feature type="transmembrane region" description="Helical" evidence="17">
    <location>
        <begin position="12"/>
        <end position="32"/>
    </location>
</feature>
<evidence type="ECO:0000256" key="11">
    <source>
        <dbReference type="ARBA" id="ARBA00038053"/>
    </source>
</evidence>
<evidence type="ECO:0000256" key="4">
    <source>
        <dbReference type="ARBA" id="ARBA00022692"/>
    </source>
</evidence>
<evidence type="ECO:0000256" key="1">
    <source>
        <dbReference type="ARBA" id="ARBA00004141"/>
    </source>
</evidence>
<evidence type="ECO:0000256" key="8">
    <source>
        <dbReference type="ARBA" id="ARBA00023136"/>
    </source>
</evidence>
<comment type="caution">
    <text evidence="18">The sequence shown here is derived from an EMBL/GenBank/DDBJ whole genome shotgun (WGS) entry which is preliminary data.</text>
</comment>
<feature type="transmembrane region" description="Helical" evidence="17">
    <location>
        <begin position="150"/>
        <end position="183"/>
    </location>
</feature>
<sequence length="440" mass="49458">MKVKFKQLNDIHLIKIAGLFLILELFVAGIILSRHGNIDVFASVSLLYLLIATVTVFVVKKYASNIKIAVCSLLLLLIGITLQSFVQEKEYGRKFLFILALSFAASAMFWVLYLKIHDLWRKEILLPVLAALTILGYAGLFVYGNNINGTNAWIIIGGFSFQVTILFKIIYIYYLSLVFAVYSWSDMKKILSTMPILAINFCGLIAIREMGTLLVMCILYVLYCILFLRQIKTIFVMIIAGGIVLLFGFGLCFLLSHLGINNVVVQMADKISNRLYIWIHPEADPFNLGYQGLKAKEAMALGGVFGSNYKIEIPVAESDYVFPALILYMGVFVAAIVVILYILLLVEGIKIYLYADQELEKGLVAGFTYSIFIESVLMMFGSTGFFVMTGVPMAFISDGGTAMLTNFLMITFMLCVDSKLIQNKKRKERFYNAEDVIRKN</sequence>
<feature type="transmembrane region" description="Helical" evidence="17">
    <location>
        <begin position="124"/>
        <end position="144"/>
    </location>
</feature>
<evidence type="ECO:0000313" key="18">
    <source>
        <dbReference type="EMBL" id="MBM6739262.1"/>
    </source>
</evidence>
<proteinExistence type="inferred from homology"/>
<evidence type="ECO:0000256" key="14">
    <source>
        <dbReference type="ARBA" id="ARBA00044770"/>
    </source>
</evidence>
<feature type="transmembrane region" description="Helical" evidence="17">
    <location>
        <begin position="38"/>
        <end position="59"/>
    </location>
</feature>
<keyword evidence="19" id="KW-1185">Reference proteome</keyword>
<evidence type="ECO:0000256" key="9">
    <source>
        <dbReference type="ARBA" id="ARBA00032370"/>
    </source>
</evidence>
<keyword evidence="8 17" id="KW-0472">Membrane</keyword>
<dbReference type="PANTHER" id="PTHR30474">
    <property type="entry name" value="CELL CYCLE PROTEIN"/>
    <property type="match status" value="1"/>
</dbReference>
<dbReference type="Proteomes" id="UP000716906">
    <property type="component" value="Unassembled WGS sequence"/>
</dbReference>
<keyword evidence="3" id="KW-0808">Transferase</keyword>
<evidence type="ECO:0000256" key="6">
    <source>
        <dbReference type="ARBA" id="ARBA00022984"/>
    </source>
</evidence>
<feature type="transmembrane region" description="Helical" evidence="17">
    <location>
        <begin position="325"/>
        <end position="346"/>
    </location>
</feature>
<organism evidence="18 19">
    <name type="scientific">Faecalicatena fissicatena</name>
    <dbReference type="NCBI Taxonomy" id="290055"/>
    <lineage>
        <taxon>Bacteria</taxon>
        <taxon>Bacillati</taxon>
        <taxon>Bacillota</taxon>
        <taxon>Clostridia</taxon>
        <taxon>Lachnospirales</taxon>
        <taxon>Lachnospiraceae</taxon>
        <taxon>Faecalicatena</taxon>
    </lineage>
</organism>
<feature type="transmembrane region" description="Helical" evidence="17">
    <location>
        <begin position="66"/>
        <end position="85"/>
    </location>
</feature>
<evidence type="ECO:0000256" key="16">
    <source>
        <dbReference type="ARBA" id="ARBA00049966"/>
    </source>
</evidence>
<evidence type="ECO:0000256" key="3">
    <source>
        <dbReference type="ARBA" id="ARBA00022679"/>
    </source>
</evidence>
<evidence type="ECO:0000256" key="12">
    <source>
        <dbReference type="ARBA" id="ARBA00041185"/>
    </source>
</evidence>
<name>A0ABS2ECI2_9FIRM</name>
<accession>A0ABS2ECI2</accession>
<keyword evidence="5" id="KW-0133">Cell shape</keyword>
<feature type="transmembrane region" description="Helical" evidence="17">
    <location>
        <begin position="213"/>
        <end position="228"/>
    </location>
</feature>
<evidence type="ECO:0000256" key="15">
    <source>
        <dbReference type="ARBA" id="ARBA00049902"/>
    </source>
</evidence>
<feature type="transmembrane region" description="Helical" evidence="17">
    <location>
        <begin position="394"/>
        <end position="416"/>
    </location>
</feature>
<feature type="transmembrane region" description="Helical" evidence="17">
    <location>
        <begin position="91"/>
        <end position="112"/>
    </location>
</feature>
<feature type="transmembrane region" description="Helical" evidence="17">
    <location>
        <begin position="235"/>
        <end position="260"/>
    </location>
</feature>
<comment type="subcellular location">
    <subcellularLocation>
        <location evidence="1">Membrane</location>
        <topology evidence="1">Multi-pass membrane protein</topology>
    </subcellularLocation>
</comment>
<reference evidence="18 19" key="1">
    <citation type="journal article" date="2021" name="Sci. Rep.">
        <title>The distribution of antibiotic resistance genes in chicken gut microbiota commensals.</title>
        <authorList>
            <person name="Juricova H."/>
            <person name="Matiasovicova J."/>
            <person name="Kubasova T."/>
            <person name="Cejkova D."/>
            <person name="Rychlik I."/>
        </authorList>
    </citation>
    <scope>NUCLEOTIDE SEQUENCE [LARGE SCALE GENOMIC DNA]</scope>
    <source>
        <strain evidence="18 19">An773</strain>
    </source>
</reference>
<evidence type="ECO:0000313" key="19">
    <source>
        <dbReference type="Proteomes" id="UP000716906"/>
    </source>
</evidence>
<keyword evidence="7 17" id="KW-1133">Transmembrane helix</keyword>
<keyword evidence="2" id="KW-0328">Glycosyltransferase</keyword>
<dbReference type="EC" id="2.4.99.28" evidence="14"/>
<gene>
    <name evidence="18" type="ORF">H7U36_14335</name>
</gene>
<evidence type="ECO:0000256" key="7">
    <source>
        <dbReference type="ARBA" id="ARBA00022989"/>
    </source>
</evidence>
<comment type="function">
    <text evidence="16">Peptidoglycan polymerase that is essential for cell division.</text>
</comment>